<keyword evidence="8 9" id="KW-0472">Membrane</keyword>
<comment type="similarity">
    <text evidence="2">Belongs to the membrane fusion protein (MFP) (TC 8.A.1) family.</text>
</comment>
<evidence type="ECO:0000313" key="11">
    <source>
        <dbReference type="EMBL" id="CAE6894940.1"/>
    </source>
</evidence>
<dbReference type="EMBL" id="CAJNAS010000007">
    <property type="protein sequence ID" value="CAE6894940.1"/>
    <property type="molecule type" value="Genomic_DNA"/>
</dbReference>
<evidence type="ECO:0000256" key="1">
    <source>
        <dbReference type="ARBA" id="ARBA00004377"/>
    </source>
</evidence>
<keyword evidence="12" id="KW-1185">Reference proteome</keyword>
<keyword evidence="6 9" id="KW-0812">Transmembrane</keyword>
<dbReference type="InterPro" id="IPR058633">
    <property type="entry name" value="EmrA/FarA_HH"/>
</dbReference>
<dbReference type="SUPFAM" id="SSF111369">
    <property type="entry name" value="HlyD-like secretion proteins"/>
    <property type="match status" value="2"/>
</dbReference>
<dbReference type="Pfam" id="PF25885">
    <property type="entry name" value="HH_EMRA"/>
    <property type="match status" value="1"/>
</dbReference>
<name>A0A9N8MYT6_9BURK</name>
<evidence type="ECO:0000256" key="8">
    <source>
        <dbReference type="ARBA" id="ARBA00023136"/>
    </source>
</evidence>
<gene>
    <name evidence="11" type="primary">emrA_2</name>
    <name evidence="11" type="ORF">R70211_02946</name>
</gene>
<sequence>MSDTITSDRKTADTEAVIENTGGAPATPADNAPQAPPPGKRKLLLTLLGMAVVAAGAAYSAYYVTYGRYHQSTDDAYVSGNLVQLTPQVSGTVVAVNADDTQIVKQGAPVVTLDGADAKIALLNAEATLGQTVRQVSGVYVNNDFYAATVAQRESDLARANDDLHRREAVAGTGAVSAEDIAHAHDAVNAAQAALDAARQQAEANHALTDRTTIAQHPNVQAAASKVRDAYLNYARNTLPAPVTGYVAQRSVQVGQRVAPGTPLMAIVPLNGVWVDANFKEGQLRHMRIGQPVELTADVYGGSVKYHGRVVGFSAGTGSAFALLPAQNATGNWIKIVQRLPVRVQLDQRELEAHPLRIGLSMQVDVNTHDDSGTQLGAAINTAYHTDVFEQYGAQADAEIAKIIGDNEVVSHASAAKSSARSVATREQARNAG</sequence>
<dbReference type="AlphaFoldDB" id="A0A9N8MYT6"/>
<feature type="domain" description="Multidrug export protein EmrA/FarA alpha-helical hairpin" evidence="10">
    <location>
        <begin position="117"/>
        <end position="236"/>
    </location>
</feature>
<evidence type="ECO:0000256" key="2">
    <source>
        <dbReference type="ARBA" id="ARBA00009477"/>
    </source>
</evidence>
<evidence type="ECO:0000256" key="9">
    <source>
        <dbReference type="SAM" id="Phobius"/>
    </source>
</evidence>
<organism evidence="11 12">
    <name type="scientific">Paraburkholderia domus</name>
    <dbReference type="NCBI Taxonomy" id="2793075"/>
    <lineage>
        <taxon>Bacteria</taxon>
        <taxon>Pseudomonadati</taxon>
        <taxon>Pseudomonadota</taxon>
        <taxon>Betaproteobacteria</taxon>
        <taxon>Burkholderiales</taxon>
        <taxon>Burkholderiaceae</taxon>
        <taxon>Paraburkholderia</taxon>
    </lineage>
</organism>
<dbReference type="InterPro" id="IPR050739">
    <property type="entry name" value="MFP"/>
</dbReference>
<evidence type="ECO:0000313" key="12">
    <source>
        <dbReference type="Proteomes" id="UP000675121"/>
    </source>
</evidence>
<proteinExistence type="inferred from homology"/>
<keyword evidence="5" id="KW-0997">Cell inner membrane</keyword>
<keyword evidence="3" id="KW-0813">Transport</keyword>
<feature type="transmembrane region" description="Helical" evidence="9">
    <location>
        <begin position="43"/>
        <end position="64"/>
    </location>
</feature>
<dbReference type="GO" id="GO:0005886">
    <property type="term" value="C:plasma membrane"/>
    <property type="evidence" value="ECO:0007669"/>
    <property type="project" value="UniProtKB-SubCell"/>
</dbReference>
<dbReference type="RefSeq" id="WP_201073706.1">
    <property type="nucleotide sequence ID" value="NZ_CAJNAS010000007.1"/>
</dbReference>
<dbReference type="PANTHER" id="PTHR30386:SF19">
    <property type="entry name" value="MULTIDRUG EXPORT PROTEIN EMRA-RELATED"/>
    <property type="match status" value="1"/>
</dbReference>
<evidence type="ECO:0000256" key="5">
    <source>
        <dbReference type="ARBA" id="ARBA00022519"/>
    </source>
</evidence>
<dbReference type="GO" id="GO:0046677">
    <property type="term" value="P:response to antibiotic"/>
    <property type="evidence" value="ECO:0007669"/>
    <property type="project" value="UniProtKB-ARBA"/>
</dbReference>
<accession>A0A9N8MYT6</accession>
<keyword evidence="7 9" id="KW-1133">Transmembrane helix</keyword>
<evidence type="ECO:0000256" key="7">
    <source>
        <dbReference type="ARBA" id="ARBA00022989"/>
    </source>
</evidence>
<evidence type="ECO:0000256" key="6">
    <source>
        <dbReference type="ARBA" id="ARBA00022692"/>
    </source>
</evidence>
<dbReference type="Gene3D" id="2.40.30.170">
    <property type="match status" value="1"/>
</dbReference>
<dbReference type="GO" id="GO:0015721">
    <property type="term" value="P:bile acid and bile salt transport"/>
    <property type="evidence" value="ECO:0007669"/>
    <property type="project" value="UniProtKB-ARBA"/>
</dbReference>
<dbReference type="PANTHER" id="PTHR30386">
    <property type="entry name" value="MEMBRANE FUSION SUBUNIT OF EMRAB-TOLC MULTIDRUG EFFLUX PUMP"/>
    <property type="match status" value="1"/>
</dbReference>
<protein>
    <submittedName>
        <fullName evidence="11">Multidrug export protein EmrA</fullName>
    </submittedName>
</protein>
<keyword evidence="4" id="KW-1003">Cell membrane</keyword>
<dbReference type="FunFam" id="2.40.30.170:FF:000003">
    <property type="entry name" value="Multidrug resistance protein A"/>
    <property type="match status" value="1"/>
</dbReference>
<comment type="subcellular location">
    <subcellularLocation>
        <location evidence="1">Cell inner membrane</location>
        <topology evidence="1">Single-pass membrane protein</topology>
    </subcellularLocation>
</comment>
<dbReference type="GO" id="GO:1990961">
    <property type="term" value="P:xenobiotic detoxification by transmembrane export across the plasma membrane"/>
    <property type="evidence" value="ECO:0007669"/>
    <property type="project" value="UniProtKB-ARBA"/>
</dbReference>
<evidence type="ECO:0000259" key="10">
    <source>
        <dbReference type="Pfam" id="PF25885"/>
    </source>
</evidence>
<comment type="caution">
    <text evidence="11">The sequence shown here is derived from an EMBL/GenBank/DDBJ whole genome shotgun (WGS) entry which is preliminary data.</text>
</comment>
<evidence type="ECO:0000256" key="3">
    <source>
        <dbReference type="ARBA" id="ARBA00022448"/>
    </source>
</evidence>
<reference evidence="11" key="1">
    <citation type="submission" date="2021-02" db="EMBL/GenBank/DDBJ databases">
        <authorList>
            <person name="Vanwijnsberghe S."/>
        </authorList>
    </citation>
    <scope>NUCLEOTIDE SEQUENCE</scope>
    <source>
        <strain evidence="11">R-70211</strain>
    </source>
</reference>
<dbReference type="Proteomes" id="UP000675121">
    <property type="component" value="Unassembled WGS sequence"/>
</dbReference>
<evidence type="ECO:0000256" key="4">
    <source>
        <dbReference type="ARBA" id="ARBA00022475"/>
    </source>
</evidence>